<keyword evidence="3" id="KW-1185">Reference proteome</keyword>
<dbReference type="InterPro" id="IPR002539">
    <property type="entry name" value="MaoC-like_dom"/>
</dbReference>
<comment type="caution">
    <text evidence="2">The sequence shown here is derived from an EMBL/GenBank/DDBJ whole genome shotgun (WGS) entry which is preliminary data.</text>
</comment>
<accession>A0ABQ4PYJ0</accession>
<name>A0ABQ4PYJ0_9PROT</name>
<gene>
    <name evidence="2" type="ORF">PsB1_2180</name>
</gene>
<dbReference type="InterPro" id="IPR050965">
    <property type="entry name" value="UPF0336/Enoyl-CoA_hydratase"/>
</dbReference>
<protein>
    <submittedName>
        <fullName evidence="2">3-hydroxybutyryl-CoA dehydratase</fullName>
    </submittedName>
</protein>
<feature type="domain" description="MaoC-like" evidence="1">
    <location>
        <begin position="19"/>
        <end position="109"/>
    </location>
</feature>
<organism evidence="2 3">
    <name type="scientific">Candidatus Phycosocius spiralis</name>
    <dbReference type="NCBI Taxonomy" id="2815099"/>
    <lineage>
        <taxon>Bacteria</taxon>
        <taxon>Pseudomonadati</taxon>
        <taxon>Pseudomonadota</taxon>
        <taxon>Alphaproteobacteria</taxon>
        <taxon>Caulobacterales</taxon>
        <taxon>Caulobacterales incertae sedis</taxon>
        <taxon>Candidatus Phycosocius</taxon>
    </lineage>
</organism>
<evidence type="ECO:0000313" key="2">
    <source>
        <dbReference type="EMBL" id="GIU68026.1"/>
    </source>
</evidence>
<reference evidence="2" key="2">
    <citation type="journal article" date="2023" name="ISME Commun">
        <title>Characterization of a bloom-associated alphaproteobacterial lineage, 'Candidatus Phycosocius': insights into freshwater algal-bacterial interactions.</title>
        <authorList>
            <person name="Tanabe Y."/>
            <person name="Yamaguchi H."/>
            <person name="Yoshida M."/>
            <person name="Kai A."/>
            <person name="Okazaki Y."/>
        </authorList>
    </citation>
    <scope>NUCLEOTIDE SEQUENCE</scope>
    <source>
        <strain evidence="2">BOTRYCO-1</strain>
    </source>
</reference>
<dbReference type="PANTHER" id="PTHR43437:SF3">
    <property type="entry name" value="HYDROXYACYL-THIOESTER DEHYDRATASE TYPE 2, MITOCHONDRIAL"/>
    <property type="match status" value="1"/>
</dbReference>
<sequence>MPNNAAGFYFEELSIGQVAESWRTITESDLLLFGAASGDLNPMHFDEEFATTTRFGERIAHGMLTASHVSALIGMRLPGPGSVYLSQNLVFKRPVKIGATVKTRVEITKLDAENGYVTLSTSCSIAGKAVLSGEAQVMVAKRVV</sequence>
<reference evidence="2" key="1">
    <citation type="submission" date="2021-05" db="EMBL/GenBank/DDBJ databases">
        <authorList>
            <person name="Tanabe Y."/>
        </authorList>
    </citation>
    <scope>NUCLEOTIDE SEQUENCE</scope>
    <source>
        <strain evidence="2">BOTRYCO-1</strain>
    </source>
</reference>
<dbReference type="Proteomes" id="UP001161064">
    <property type="component" value="Unassembled WGS sequence"/>
</dbReference>
<dbReference type="SUPFAM" id="SSF54637">
    <property type="entry name" value="Thioesterase/thiol ester dehydrase-isomerase"/>
    <property type="match status" value="1"/>
</dbReference>
<dbReference type="CDD" id="cd03449">
    <property type="entry name" value="R_hydratase"/>
    <property type="match status" value="1"/>
</dbReference>
<dbReference type="Gene3D" id="3.10.129.10">
    <property type="entry name" value="Hotdog Thioesterase"/>
    <property type="match status" value="1"/>
</dbReference>
<dbReference type="Pfam" id="PF01575">
    <property type="entry name" value="MaoC_dehydratas"/>
    <property type="match status" value="1"/>
</dbReference>
<evidence type="ECO:0000313" key="3">
    <source>
        <dbReference type="Proteomes" id="UP001161064"/>
    </source>
</evidence>
<dbReference type="PANTHER" id="PTHR43437">
    <property type="entry name" value="HYDROXYACYL-THIOESTER DEHYDRATASE TYPE 2, MITOCHONDRIAL-RELATED"/>
    <property type="match status" value="1"/>
</dbReference>
<evidence type="ECO:0000259" key="1">
    <source>
        <dbReference type="Pfam" id="PF01575"/>
    </source>
</evidence>
<dbReference type="RefSeq" id="WP_284361524.1">
    <property type="nucleotide sequence ID" value="NZ_BPFZ01000017.1"/>
</dbReference>
<proteinExistence type="predicted"/>
<dbReference type="EMBL" id="BPFZ01000017">
    <property type="protein sequence ID" value="GIU68026.1"/>
    <property type="molecule type" value="Genomic_DNA"/>
</dbReference>
<dbReference type="InterPro" id="IPR029069">
    <property type="entry name" value="HotDog_dom_sf"/>
</dbReference>